<proteinExistence type="predicted"/>
<dbReference type="EMBL" id="KB445559">
    <property type="protein sequence ID" value="EMC94121.1"/>
    <property type="molecule type" value="Genomic_DNA"/>
</dbReference>
<keyword evidence="2" id="KW-1185">Reference proteome</keyword>
<reference evidence="1 2" key="1">
    <citation type="journal article" date="2012" name="PLoS Pathog.">
        <title>Diverse lifestyles and strategies of plant pathogenesis encoded in the genomes of eighteen Dothideomycetes fungi.</title>
        <authorList>
            <person name="Ohm R.A."/>
            <person name="Feau N."/>
            <person name="Henrissat B."/>
            <person name="Schoch C.L."/>
            <person name="Horwitz B.A."/>
            <person name="Barry K.W."/>
            <person name="Condon B.J."/>
            <person name="Copeland A.C."/>
            <person name="Dhillon B."/>
            <person name="Glaser F."/>
            <person name="Hesse C.N."/>
            <person name="Kosti I."/>
            <person name="LaButti K."/>
            <person name="Lindquist E.A."/>
            <person name="Lucas S."/>
            <person name="Salamov A.A."/>
            <person name="Bradshaw R.E."/>
            <person name="Ciuffetti L."/>
            <person name="Hamelin R.C."/>
            <person name="Kema G.H.J."/>
            <person name="Lawrence C."/>
            <person name="Scott J.A."/>
            <person name="Spatafora J.W."/>
            <person name="Turgeon B.G."/>
            <person name="de Wit P.J.G.M."/>
            <person name="Zhong S."/>
            <person name="Goodwin S.B."/>
            <person name="Grigoriev I.V."/>
        </authorList>
    </citation>
    <scope>NUCLEOTIDE SEQUENCE [LARGE SCALE GENOMIC DNA]</scope>
    <source>
        <strain evidence="1 2">UAMH 10762</strain>
    </source>
</reference>
<dbReference type="AlphaFoldDB" id="M2MC85"/>
<organism evidence="1 2">
    <name type="scientific">Baudoinia panamericana (strain UAMH 10762)</name>
    <name type="common">Angels' share fungus</name>
    <name type="synonym">Baudoinia compniacensis (strain UAMH 10762)</name>
    <dbReference type="NCBI Taxonomy" id="717646"/>
    <lineage>
        <taxon>Eukaryota</taxon>
        <taxon>Fungi</taxon>
        <taxon>Dikarya</taxon>
        <taxon>Ascomycota</taxon>
        <taxon>Pezizomycotina</taxon>
        <taxon>Dothideomycetes</taxon>
        <taxon>Dothideomycetidae</taxon>
        <taxon>Mycosphaerellales</taxon>
        <taxon>Teratosphaeriaceae</taxon>
        <taxon>Baudoinia</taxon>
    </lineage>
</organism>
<name>M2MC85_BAUPA</name>
<sequence length="115" mass="12616">MRSWAEVWRLAGMPRLRVPASLSTCVGSILKIPNSSTSLEYSETVGMTTGRMKDVPTIQSAADLCINVRRGSRGDVSVVCERPAVPFPTVERIPLLLATICHNVHDRNQQTPNAQ</sequence>
<evidence type="ECO:0000313" key="2">
    <source>
        <dbReference type="Proteomes" id="UP000011761"/>
    </source>
</evidence>
<dbReference type="GeneID" id="19109860"/>
<evidence type="ECO:0000313" key="1">
    <source>
        <dbReference type="EMBL" id="EMC94121.1"/>
    </source>
</evidence>
<dbReference type="HOGENOM" id="CLU_2108588_0_0_1"/>
<gene>
    <name evidence="1" type="ORF">BAUCODRAFT_221393</name>
</gene>
<dbReference type="Proteomes" id="UP000011761">
    <property type="component" value="Unassembled WGS sequence"/>
</dbReference>
<dbReference type="RefSeq" id="XP_007679045.1">
    <property type="nucleotide sequence ID" value="XM_007680855.1"/>
</dbReference>
<protein>
    <submittedName>
        <fullName evidence="1">Uncharacterized protein</fullName>
    </submittedName>
</protein>
<dbReference type="KEGG" id="bcom:BAUCODRAFT_221393"/>
<accession>M2MC85</accession>